<organism evidence="1 2">
    <name type="scientific">Marasmius tenuissimus</name>
    <dbReference type="NCBI Taxonomy" id="585030"/>
    <lineage>
        <taxon>Eukaryota</taxon>
        <taxon>Fungi</taxon>
        <taxon>Dikarya</taxon>
        <taxon>Basidiomycota</taxon>
        <taxon>Agaricomycotina</taxon>
        <taxon>Agaricomycetes</taxon>
        <taxon>Agaricomycetidae</taxon>
        <taxon>Agaricales</taxon>
        <taxon>Marasmiineae</taxon>
        <taxon>Marasmiaceae</taxon>
        <taxon>Marasmius</taxon>
    </lineage>
</organism>
<evidence type="ECO:0000313" key="2">
    <source>
        <dbReference type="Proteomes" id="UP001437256"/>
    </source>
</evidence>
<proteinExistence type="predicted"/>
<accession>A0ABR3A5Y2</accession>
<dbReference type="EMBL" id="JBBXMP010000015">
    <property type="protein sequence ID" value="KAL0068950.1"/>
    <property type="molecule type" value="Genomic_DNA"/>
</dbReference>
<comment type="caution">
    <text evidence="1">The sequence shown here is derived from an EMBL/GenBank/DDBJ whole genome shotgun (WGS) entry which is preliminary data.</text>
</comment>
<protein>
    <submittedName>
        <fullName evidence="1">Uncharacterized protein</fullName>
    </submittedName>
</protein>
<gene>
    <name evidence="1" type="ORF">AAF712_003943</name>
</gene>
<dbReference type="Proteomes" id="UP001437256">
    <property type="component" value="Unassembled WGS sequence"/>
</dbReference>
<evidence type="ECO:0000313" key="1">
    <source>
        <dbReference type="EMBL" id="KAL0068950.1"/>
    </source>
</evidence>
<keyword evidence="2" id="KW-1185">Reference proteome</keyword>
<name>A0ABR3A5Y2_9AGAR</name>
<reference evidence="1 2" key="1">
    <citation type="submission" date="2024-05" db="EMBL/GenBank/DDBJ databases">
        <title>A draft genome resource for the thread blight pathogen Marasmius tenuissimus strain MS-2.</title>
        <authorList>
            <person name="Yulfo-Soto G.E."/>
            <person name="Baruah I.K."/>
            <person name="Amoako-Attah I."/>
            <person name="Bukari Y."/>
            <person name="Meinhardt L.W."/>
            <person name="Bailey B.A."/>
            <person name="Cohen S.P."/>
        </authorList>
    </citation>
    <scope>NUCLEOTIDE SEQUENCE [LARGE SCALE GENOMIC DNA]</scope>
    <source>
        <strain evidence="1 2">MS-2</strain>
    </source>
</reference>
<sequence length="677" mass="77732">MAPKSPQDIPLYRAIDGRVGAWISDGRYFITSPNSEDIYMPLLGPREVFFRQDYRLGPEDPLLYPQPFVQDRCHYAAIPCRPSNPEHPRAKWWRELPPEAFVHQPDSAVTGLGRWSKEYLEPYEEDCQNLHERVSQYRTSKSSAQINPLVTALDGQLDRTFRHLTNMPLPLHRARLLWSYFQRWYLELLGALDWIQIYKPVMDGRVLPSEISRSQAAVTMGAFLTSVRDCELLFKVGIPFWLVRAAEHHPTARVDAQVIVTTPKSLNICVDHIMSHKKEILYHGPLRDLKKATEVERFGLAIVDFTNDPFSDPYEAGLAQPSTSSAVIAGPSRTTKKKNNCKQPCVYSLSNHANSELIATDIDEKSKARPPSQHQVERDKFGEIRGPFSPDIPDVWTDALAAIDRKRQPGKDEAVNRGYAFPEPGYVLNIPPEKMRRVVENWLRFRDVLMFRFMMHRFEPSPATTAWSPSQWKILLGTTEDYIAKEGSVMAEQRSIVKELLGKCLDFHGLTLAEARKSPLLTWRDHKYGVGQLTEPPLVKRIVWELYELNFRFEFHSLDGKFRGSSDPLSMNIDVQSCFAGCETFSPTQLDPKSADCGLAAEQVRDRGLYFHRMCRVMRDWPAGVKAEAFLAGRSKIEDYTDDELVSMERWATKFYCQSFYEKFGRPPILPHRVESF</sequence>